<keyword evidence="3" id="KW-1185">Reference proteome</keyword>
<evidence type="ECO:0000256" key="1">
    <source>
        <dbReference type="SAM" id="MobiDB-lite"/>
    </source>
</evidence>
<protein>
    <submittedName>
        <fullName evidence="2">Uncharacterized protein</fullName>
    </submittedName>
</protein>
<feature type="region of interest" description="Disordered" evidence="1">
    <location>
        <begin position="1"/>
        <end position="28"/>
    </location>
</feature>
<sequence length="203" mass="21666">MDPHGRRRCTVTADAATSGSGEVAPTHNHFMERTHNSNLEGTRDSTLENTCDSLVLPTTEDFEVAEREVAQSDFESLASTLDAEASTAPLFLLPNAAPSTESTFSPIPPHPAPAVPIFNFTPPIFIEHDLPPIPEDGASIPLPPSVTFPPPRMSGIAIASRLPACPTLPNRNVFPSEITLAGTILAGTRDSLINHADLQRKST</sequence>
<dbReference type="EMBL" id="KV417958">
    <property type="protein sequence ID" value="KZP04116.1"/>
    <property type="molecule type" value="Genomic_DNA"/>
</dbReference>
<accession>A0A167UN89</accession>
<evidence type="ECO:0000313" key="3">
    <source>
        <dbReference type="Proteomes" id="UP000076532"/>
    </source>
</evidence>
<gene>
    <name evidence="2" type="ORF">FIBSPDRAFT_968414</name>
</gene>
<dbReference type="OrthoDB" id="3231855at2759"/>
<dbReference type="Proteomes" id="UP000076532">
    <property type="component" value="Unassembled WGS sequence"/>
</dbReference>
<evidence type="ECO:0000313" key="2">
    <source>
        <dbReference type="EMBL" id="KZP04116.1"/>
    </source>
</evidence>
<reference evidence="2 3" key="1">
    <citation type="journal article" date="2016" name="Mol. Biol. Evol.">
        <title>Comparative Genomics of Early-Diverging Mushroom-Forming Fungi Provides Insights into the Origins of Lignocellulose Decay Capabilities.</title>
        <authorList>
            <person name="Nagy L.G."/>
            <person name="Riley R."/>
            <person name="Tritt A."/>
            <person name="Adam C."/>
            <person name="Daum C."/>
            <person name="Floudas D."/>
            <person name="Sun H."/>
            <person name="Yadav J.S."/>
            <person name="Pangilinan J."/>
            <person name="Larsson K.H."/>
            <person name="Matsuura K."/>
            <person name="Barry K."/>
            <person name="Labutti K."/>
            <person name="Kuo R."/>
            <person name="Ohm R.A."/>
            <person name="Bhattacharya S.S."/>
            <person name="Shirouzu T."/>
            <person name="Yoshinaga Y."/>
            <person name="Martin F.M."/>
            <person name="Grigoriev I.V."/>
            <person name="Hibbett D.S."/>
        </authorList>
    </citation>
    <scope>NUCLEOTIDE SEQUENCE [LARGE SCALE GENOMIC DNA]</scope>
    <source>
        <strain evidence="2 3">CBS 109695</strain>
    </source>
</reference>
<dbReference type="AlphaFoldDB" id="A0A167UN89"/>
<proteinExistence type="predicted"/>
<name>A0A167UN89_9AGAM</name>
<organism evidence="2 3">
    <name type="scientific">Athelia psychrophila</name>
    <dbReference type="NCBI Taxonomy" id="1759441"/>
    <lineage>
        <taxon>Eukaryota</taxon>
        <taxon>Fungi</taxon>
        <taxon>Dikarya</taxon>
        <taxon>Basidiomycota</taxon>
        <taxon>Agaricomycotina</taxon>
        <taxon>Agaricomycetes</taxon>
        <taxon>Agaricomycetidae</taxon>
        <taxon>Atheliales</taxon>
        <taxon>Atheliaceae</taxon>
        <taxon>Athelia</taxon>
    </lineage>
</organism>